<evidence type="ECO:0000313" key="3">
    <source>
        <dbReference type="Proteomes" id="UP000235598"/>
    </source>
</evidence>
<accession>A0A2N6VNP2</accession>
<dbReference type="SUPFAM" id="SSF55681">
    <property type="entry name" value="Class II aaRS and biotin synthetases"/>
    <property type="match status" value="1"/>
</dbReference>
<protein>
    <submittedName>
        <fullName evidence="2">Lipoate--protein ligase</fullName>
    </submittedName>
</protein>
<dbReference type="Pfam" id="PF21948">
    <property type="entry name" value="LplA-B_cat"/>
    <property type="match status" value="1"/>
</dbReference>
<name>A0A2N6VNP2_9MICO</name>
<reference evidence="2 3" key="1">
    <citation type="submission" date="2017-09" db="EMBL/GenBank/DDBJ databases">
        <title>Bacterial strain isolated from the female urinary microbiota.</title>
        <authorList>
            <person name="Thomas-White K."/>
            <person name="Kumar N."/>
            <person name="Forster S."/>
            <person name="Putonti C."/>
            <person name="Lawley T."/>
            <person name="Wolfe A.J."/>
        </authorList>
    </citation>
    <scope>NUCLEOTIDE SEQUENCE [LARGE SCALE GENOMIC DNA]</scope>
    <source>
        <strain evidence="2 3">UMB1301</strain>
    </source>
</reference>
<keyword evidence="2" id="KW-0436">Ligase</keyword>
<evidence type="ECO:0000259" key="1">
    <source>
        <dbReference type="PROSITE" id="PS51733"/>
    </source>
</evidence>
<dbReference type="CDD" id="cd16443">
    <property type="entry name" value="LplA"/>
    <property type="match status" value="1"/>
</dbReference>
<dbReference type="PANTHER" id="PTHR43679:SF2">
    <property type="entry name" value="OCTANOYL-[GCVH]:PROTEIN N-OCTANOYLTRANSFERASE"/>
    <property type="match status" value="1"/>
</dbReference>
<dbReference type="InterPro" id="IPR004143">
    <property type="entry name" value="BPL_LPL_catalytic"/>
</dbReference>
<dbReference type="OrthoDB" id="9788148at2"/>
<comment type="caution">
    <text evidence="2">The sequence shown here is derived from an EMBL/GenBank/DDBJ whole genome shotgun (WGS) entry which is preliminary data.</text>
</comment>
<gene>
    <name evidence="2" type="ORF">CJ199_06480</name>
</gene>
<dbReference type="EMBL" id="PNHK01000002">
    <property type="protein sequence ID" value="PMD05648.1"/>
    <property type="molecule type" value="Genomic_DNA"/>
</dbReference>
<dbReference type="InterPro" id="IPR050664">
    <property type="entry name" value="Octanoyltrans_LipM/LipL"/>
</dbReference>
<dbReference type="Proteomes" id="UP000235598">
    <property type="component" value="Unassembled WGS sequence"/>
</dbReference>
<feature type="domain" description="BPL/LPL catalytic" evidence="1">
    <location>
        <begin position="138"/>
        <end position="330"/>
    </location>
</feature>
<dbReference type="Gene3D" id="3.30.930.10">
    <property type="entry name" value="Bira Bifunctional Protein, Domain 2"/>
    <property type="match status" value="1"/>
</dbReference>
<dbReference type="GO" id="GO:0016874">
    <property type="term" value="F:ligase activity"/>
    <property type="evidence" value="ECO:0007669"/>
    <property type="project" value="UniProtKB-KW"/>
</dbReference>
<dbReference type="PANTHER" id="PTHR43679">
    <property type="entry name" value="OCTANOYLTRANSFERASE LIPM-RELATED"/>
    <property type="match status" value="1"/>
</dbReference>
<proteinExistence type="predicted"/>
<evidence type="ECO:0000313" key="2">
    <source>
        <dbReference type="EMBL" id="PMD05648.1"/>
    </source>
</evidence>
<dbReference type="PROSITE" id="PS51733">
    <property type="entry name" value="BPL_LPL_CATALYTIC"/>
    <property type="match status" value="1"/>
</dbReference>
<sequence length="359" mass="39313">MNTFHTERKVPGGKLVVVDGELTDGVITHAQVSGDFFLEPEEAYFALAPALVGVSTADSREEITDRLDKAVTQAAAEVGAQVDLQGFSTADVAYAVRRGLTGATDFWDHEWEIFHDESRPTVENVALDQVLLEEVAAGRRKPTVRFWEWDDTAVVIGSFQSYSNEVEPEGVSRYDVQVVRRVSGGGAMFMEGGNCVTFSVYAPDSLVAGLSYEESYSFMDQFILDALTQLGVRATYEPINDIVSQHGKIGGAAQKRVSAGAVLHHDTLSYDIDANKMVEVLRIGKAKISDKGVASAKKRVDPLRSQTGVSREQVIHTMIDTFTRRTGASGGSVTAQELERARELIETKFGTEEWTKRVP</sequence>
<dbReference type="InterPro" id="IPR045864">
    <property type="entry name" value="aa-tRNA-synth_II/BPL/LPL"/>
</dbReference>
<dbReference type="RefSeq" id="WP_102238669.1">
    <property type="nucleotide sequence ID" value="NZ_PNHK01000002.1"/>
</dbReference>
<dbReference type="Gene3D" id="3.30.390.50">
    <property type="entry name" value="CO dehydrogenase flavoprotein, C-terminal domain"/>
    <property type="match status" value="1"/>
</dbReference>
<dbReference type="AlphaFoldDB" id="A0A2N6VNP2"/>
<organism evidence="2 3">
    <name type="scientific">Brevibacterium paucivorans</name>
    <dbReference type="NCBI Taxonomy" id="170994"/>
    <lineage>
        <taxon>Bacteria</taxon>
        <taxon>Bacillati</taxon>
        <taxon>Actinomycetota</taxon>
        <taxon>Actinomycetes</taxon>
        <taxon>Micrococcales</taxon>
        <taxon>Brevibacteriaceae</taxon>
        <taxon>Brevibacterium</taxon>
    </lineage>
</organism>